<keyword evidence="1" id="KW-0472">Membrane</keyword>
<keyword evidence="1" id="KW-1133">Transmembrane helix</keyword>
<evidence type="ECO:0000313" key="2">
    <source>
        <dbReference type="EMBL" id="MBO8477240.1"/>
    </source>
</evidence>
<evidence type="ECO:0000256" key="1">
    <source>
        <dbReference type="SAM" id="Phobius"/>
    </source>
</evidence>
<dbReference type="EMBL" id="JADIMC010000115">
    <property type="protein sequence ID" value="MBO8477240.1"/>
    <property type="molecule type" value="Genomic_DNA"/>
</dbReference>
<protein>
    <submittedName>
        <fullName evidence="2">SoxR reducing system RseC family protein</fullName>
    </submittedName>
</protein>
<dbReference type="AlphaFoldDB" id="A0A9D9IRY5"/>
<reference evidence="2" key="2">
    <citation type="journal article" date="2021" name="PeerJ">
        <title>Extensive microbial diversity within the chicken gut microbiome revealed by metagenomics and culture.</title>
        <authorList>
            <person name="Gilroy R."/>
            <person name="Ravi A."/>
            <person name="Getino M."/>
            <person name="Pursley I."/>
            <person name="Horton D.L."/>
            <person name="Alikhan N.F."/>
            <person name="Baker D."/>
            <person name="Gharbi K."/>
            <person name="Hall N."/>
            <person name="Watson M."/>
            <person name="Adriaenssens E.M."/>
            <person name="Foster-Nyarko E."/>
            <person name="Jarju S."/>
            <person name="Secka A."/>
            <person name="Antonio M."/>
            <person name="Oren A."/>
            <person name="Chaudhuri R.R."/>
            <person name="La Ragione R."/>
            <person name="Hildebrand F."/>
            <person name="Pallen M.J."/>
        </authorList>
    </citation>
    <scope>NUCLEOTIDE SEQUENCE</scope>
    <source>
        <strain evidence="2">6919</strain>
    </source>
</reference>
<comment type="caution">
    <text evidence="2">The sequence shown here is derived from an EMBL/GenBank/DDBJ whole genome shotgun (WGS) entry which is preliminary data.</text>
</comment>
<dbReference type="Pfam" id="PF04246">
    <property type="entry name" value="RseC_MucC"/>
    <property type="match status" value="1"/>
</dbReference>
<evidence type="ECO:0000313" key="3">
    <source>
        <dbReference type="Proteomes" id="UP000823598"/>
    </source>
</evidence>
<name>A0A9D9IRY5_9BACT</name>
<organism evidence="2 3">
    <name type="scientific">Candidatus Limisoma faecipullorum</name>
    <dbReference type="NCBI Taxonomy" id="2840854"/>
    <lineage>
        <taxon>Bacteria</taxon>
        <taxon>Pseudomonadati</taxon>
        <taxon>Bacteroidota</taxon>
        <taxon>Bacteroidia</taxon>
        <taxon>Bacteroidales</taxon>
        <taxon>Candidatus Limisoma</taxon>
    </lineage>
</organism>
<dbReference type="Proteomes" id="UP000823598">
    <property type="component" value="Unassembled WGS sequence"/>
</dbReference>
<proteinExistence type="predicted"/>
<accession>A0A9D9IRY5</accession>
<feature type="transmembrane region" description="Helical" evidence="1">
    <location>
        <begin position="103"/>
        <end position="120"/>
    </location>
</feature>
<sequence>MANETVTHIGKVTDVDENGYTIRINGTEKCGECAIASFCKSNGSEFVKTGLNSCSEKLITGDEVKIEIISTLVWKAILFACALPLLITVGIIALAKLLDATDITAASAGIVSVALYFMIIHRLKLLKNDNYNLKIYRLTN</sequence>
<reference evidence="2" key="1">
    <citation type="submission" date="2020-10" db="EMBL/GenBank/DDBJ databases">
        <authorList>
            <person name="Gilroy R."/>
        </authorList>
    </citation>
    <scope>NUCLEOTIDE SEQUENCE</scope>
    <source>
        <strain evidence="2">6919</strain>
    </source>
</reference>
<keyword evidence="1" id="KW-0812">Transmembrane</keyword>
<feature type="transmembrane region" description="Helical" evidence="1">
    <location>
        <begin position="72"/>
        <end position="97"/>
    </location>
</feature>
<gene>
    <name evidence="2" type="ORF">IAB88_09675</name>
</gene>